<sequence>MQGGGRRRRREGGVGEGGVGVGSDLLDRERSERGEEIDRLMDITMCMHTTPKHTNICINQESCHDVISLSFLFQDYLVNDSSVAVKIVWFLPLWFYRFSCWDCNFAPLLELEHLNISPPCSGTSCSSRNYTGLLEHHLLLLQVGLSAVSLQHLLAAMVYMVRYVIILIGIWICYFFSLARNLLIFLKLMHSFLFPSTLSPWLFFYGCYLLVFLMTTDKSASARNTVVALHLRVTPKGYQTQGTCAIYLRLRLSKDNNSR</sequence>
<evidence type="ECO:0000256" key="2">
    <source>
        <dbReference type="SAM" id="Phobius"/>
    </source>
</evidence>
<dbReference type="HOGENOM" id="CLU_1075119_0_0_1"/>
<feature type="compositionally biased region" description="Basic residues" evidence="1">
    <location>
        <begin position="1"/>
        <end position="10"/>
    </location>
</feature>
<feature type="transmembrane region" description="Helical" evidence="2">
    <location>
        <begin position="165"/>
        <end position="186"/>
    </location>
</feature>
<accession>A0A0E0IRM6</accession>
<proteinExistence type="predicted"/>
<reference evidence="3" key="2">
    <citation type="submission" date="2018-04" db="EMBL/GenBank/DDBJ databases">
        <title>OnivRS2 (Oryza nivara Reference Sequence Version 2).</title>
        <authorList>
            <person name="Zhang J."/>
            <person name="Kudrna D."/>
            <person name="Lee S."/>
            <person name="Talag J."/>
            <person name="Rajasekar S."/>
            <person name="Welchert J."/>
            <person name="Hsing Y.-I."/>
            <person name="Wing R.A."/>
        </authorList>
    </citation>
    <scope>NUCLEOTIDE SEQUENCE [LARGE SCALE GENOMIC DNA]</scope>
</reference>
<dbReference type="AlphaFoldDB" id="A0A0E0IRM6"/>
<feature type="transmembrane region" description="Helical" evidence="2">
    <location>
        <begin position="198"/>
        <end position="215"/>
    </location>
</feature>
<keyword evidence="2" id="KW-0812">Transmembrane</keyword>
<reference evidence="3" key="1">
    <citation type="submission" date="2015-04" db="UniProtKB">
        <authorList>
            <consortium name="EnsemblPlants"/>
        </authorList>
    </citation>
    <scope>IDENTIFICATION</scope>
    <source>
        <strain evidence="3">SL10</strain>
    </source>
</reference>
<name>A0A0E0IRM6_ORYNI</name>
<protein>
    <submittedName>
        <fullName evidence="3">Uncharacterized protein</fullName>
    </submittedName>
</protein>
<keyword evidence="4" id="KW-1185">Reference proteome</keyword>
<evidence type="ECO:0000313" key="4">
    <source>
        <dbReference type="Proteomes" id="UP000006591"/>
    </source>
</evidence>
<dbReference type="EnsemblPlants" id="ONIVA10G08170.1">
    <property type="protein sequence ID" value="ONIVA10G08170.1"/>
    <property type="gene ID" value="ONIVA10G08170"/>
</dbReference>
<organism evidence="3">
    <name type="scientific">Oryza nivara</name>
    <name type="common">Indian wild rice</name>
    <name type="synonym">Oryza sativa f. spontanea</name>
    <dbReference type="NCBI Taxonomy" id="4536"/>
    <lineage>
        <taxon>Eukaryota</taxon>
        <taxon>Viridiplantae</taxon>
        <taxon>Streptophyta</taxon>
        <taxon>Embryophyta</taxon>
        <taxon>Tracheophyta</taxon>
        <taxon>Spermatophyta</taxon>
        <taxon>Magnoliopsida</taxon>
        <taxon>Liliopsida</taxon>
        <taxon>Poales</taxon>
        <taxon>Poaceae</taxon>
        <taxon>BOP clade</taxon>
        <taxon>Oryzoideae</taxon>
        <taxon>Oryzeae</taxon>
        <taxon>Oryzinae</taxon>
        <taxon>Oryza</taxon>
    </lineage>
</organism>
<keyword evidence="2" id="KW-0472">Membrane</keyword>
<evidence type="ECO:0000256" key="1">
    <source>
        <dbReference type="SAM" id="MobiDB-lite"/>
    </source>
</evidence>
<dbReference type="Gramene" id="ONIVA10G08170.1">
    <property type="protein sequence ID" value="ONIVA10G08170.1"/>
    <property type="gene ID" value="ONIVA10G08170"/>
</dbReference>
<evidence type="ECO:0000313" key="3">
    <source>
        <dbReference type="EnsemblPlants" id="ONIVA10G08170.1"/>
    </source>
</evidence>
<dbReference type="Proteomes" id="UP000006591">
    <property type="component" value="Chromosome 10"/>
</dbReference>
<keyword evidence="2" id="KW-1133">Transmembrane helix</keyword>
<feature type="region of interest" description="Disordered" evidence="1">
    <location>
        <begin position="1"/>
        <end position="25"/>
    </location>
</feature>